<dbReference type="GO" id="GO:0031145">
    <property type="term" value="P:anaphase-promoting complex-dependent catabolic process"/>
    <property type="evidence" value="ECO:0007669"/>
    <property type="project" value="InterPro"/>
</dbReference>
<dbReference type="InterPro" id="IPR008402">
    <property type="entry name" value="APC_su15/mnd2"/>
</dbReference>
<evidence type="ECO:0000313" key="2">
    <source>
        <dbReference type="EMBL" id="MDI1489202.1"/>
    </source>
</evidence>
<dbReference type="GO" id="GO:0005680">
    <property type="term" value="C:anaphase-promoting complex"/>
    <property type="evidence" value="ECO:0007669"/>
    <property type="project" value="InterPro"/>
</dbReference>
<proteinExistence type="predicted"/>
<sequence length="438" mass="45229">MLSLPALHGPPVNPTRPPLPLLLRLSTDESLLHRRRTHIARFGSSWLRPPGIPKTLAGIEDEILERAEAELMRAREADVLMLAAEAEAEAEGEAEEEEGEGMEADLDDAVPEAEEEGEGWSEDEEEEEEGAGYGSDAGDGEEGGIEGLGMFEGEGDYGSPPPPVPPRGGGTAWATRTPAGNVVTPRTPVAGGMGTPMSVMMSEGGDLDATVPEAGDYEHTDTEVEDASTDDDDDGWAAAAGSSRQHVAGVGRSSSGPGDSLVGAQYRVRDGGITAPTPPVGTRSFEGGQQRGQRSEQALSHPHRESARRERRSDRQRNAYQTPSFDAGLGSSSFDGGSGLAIGEDGLLGGSVFGSSPLTVSMGGYDGVGGVGDGRASMRLASGVSGSASGGGTVRNASGEGGGRHVGGGPGASARNEDLGQAEAAAAYRRRRDRRRET</sequence>
<dbReference type="Proteomes" id="UP001161017">
    <property type="component" value="Unassembled WGS sequence"/>
</dbReference>
<protein>
    <submittedName>
        <fullName evidence="2">Uncharacterized protein</fullName>
    </submittedName>
</protein>
<accession>A0AA43QNM8</accession>
<feature type="compositionally biased region" description="Gly residues" evidence="1">
    <location>
        <begin position="364"/>
        <end position="373"/>
    </location>
</feature>
<feature type="compositionally biased region" description="Gly residues" evidence="1">
    <location>
        <begin position="388"/>
        <end position="411"/>
    </location>
</feature>
<dbReference type="AlphaFoldDB" id="A0AA43QNM8"/>
<feature type="compositionally biased region" description="Gly residues" evidence="1">
    <location>
        <begin position="336"/>
        <end position="352"/>
    </location>
</feature>
<feature type="compositionally biased region" description="Basic and acidic residues" evidence="1">
    <location>
        <begin position="302"/>
        <end position="317"/>
    </location>
</feature>
<name>A0AA43QNM8_9LECA</name>
<dbReference type="EMBL" id="JAPUFD010000009">
    <property type="protein sequence ID" value="MDI1489202.1"/>
    <property type="molecule type" value="Genomic_DNA"/>
</dbReference>
<dbReference type="Pfam" id="PF05841">
    <property type="entry name" value="Apc15p"/>
    <property type="match status" value="1"/>
</dbReference>
<evidence type="ECO:0000313" key="3">
    <source>
        <dbReference type="Proteomes" id="UP001161017"/>
    </source>
</evidence>
<feature type="compositionally biased region" description="Low complexity" evidence="1">
    <location>
        <begin position="324"/>
        <end position="335"/>
    </location>
</feature>
<feature type="compositionally biased region" description="Basic residues" evidence="1">
    <location>
        <begin position="428"/>
        <end position="438"/>
    </location>
</feature>
<comment type="caution">
    <text evidence="2">The sequence shown here is derived from an EMBL/GenBank/DDBJ whole genome shotgun (WGS) entry which is preliminary data.</text>
</comment>
<feature type="compositionally biased region" description="Acidic residues" evidence="1">
    <location>
        <begin position="223"/>
        <end position="235"/>
    </location>
</feature>
<keyword evidence="3" id="KW-1185">Reference proteome</keyword>
<organism evidence="2 3">
    <name type="scientific">Ramalina farinacea</name>
    <dbReference type="NCBI Taxonomy" id="258253"/>
    <lineage>
        <taxon>Eukaryota</taxon>
        <taxon>Fungi</taxon>
        <taxon>Dikarya</taxon>
        <taxon>Ascomycota</taxon>
        <taxon>Pezizomycotina</taxon>
        <taxon>Lecanoromycetes</taxon>
        <taxon>OSLEUM clade</taxon>
        <taxon>Lecanoromycetidae</taxon>
        <taxon>Lecanorales</taxon>
        <taxon>Lecanorineae</taxon>
        <taxon>Ramalinaceae</taxon>
        <taxon>Ramalina</taxon>
    </lineage>
</organism>
<feature type="region of interest" description="Disordered" evidence="1">
    <location>
        <begin position="89"/>
        <end position="438"/>
    </location>
</feature>
<feature type="compositionally biased region" description="Acidic residues" evidence="1">
    <location>
        <begin position="89"/>
        <end position="130"/>
    </location>
</feature>
<reference evidence="2" key="1">
    <citation type="journal article" date="2023" name="Genome Biol. Evol.">
        <title>First Whole Genome Sequence and Flow Cytometry Genome Size Data for the Lichen-Forming Fungus Ramalina farinacea (Ascomycota).</title>
        <authorList>
            <person name="Llewellyn T."/>
            <person name="Mian S."/>
            <person name="Hill R."/>
            <person name="Leitch I.J."/>
            <person name="Gaya E."/>
        </authorList>
    </citation>
    <scope>NUCLEOTIDE SEQUENCE</scope>
    <source>
        <strain evidence="2">LIQ254RAFAR</strain>
    </source>
</reference>
<gene>
    <name evidence="2" type="ORF">OHK93_008480</name>
</gene>
<evidence type="ECO:0000256" key="1">
    <source>
        <dbReference type="SAM" id="MobiDB-lite"/>
    </source>
</evidence>